<keyword evidence="4" id="KW-1134">Transmembrane beta strand</keyword>
<dbReference type="EMBL" id="JBHLXE010000043">
    <property type="protein sequence ID" value="MFC0179279.1"/>
    <property type="molecule type" value="Genomic_DNA"/>
</dbReference>
<dbReference type="InterPro" id="IPR050330">
    <property type="entry name" value="Bact_OuterMem_StrucFunc"/>
</dbReference>
<dbReference type="PRINTS" id="PR01022">
    <property type="entry name" value="OUTRMMBRANEA"/>
</dbReference>
<dbReference type="InterPro" id="IPR011250">
    <property type="entry name" value="OMP/PagP_B-barrel"/>
</dbReference>
<accession>A0ABV6C8I6</accession>
<evidence type="ECO:0000313" key="15">
    <source>
        <dbReference type="EMBL" id="MFC0179279.1"/>
    </source>
</evidence>
<dbReference type="SUPFAM" id="SSF103088">
    <property type="entry name" value="OmpA-like"/>
    <property type="match status" value="1"/>
</dbReference>
<dbReference type="InterPro" id="IPR002368">
    <property type="entry name" value="OmpA"/>
</dbReference>
<sequence>MKLTKISAAILLAGLTTTVIAAPDPNTPYIGAKAGWSHYFDLDFTDAGENNFSRNHLGAGAFGGYQFTPNIGVEVGYDWLGRANYSLKDEYTGKYTGQGLYATGKFSYEVVHDFDVYTRLGVYGWRSSNRVTDVAQGRDPKLVGRYNSTGVSPVFAAGVEYALSPSVATRLDYQYVPNLGKSRDIGMKPDNGMLSVGLSYRFGQGAPAPVVAPTLTPVPETKKFNLRSDVLFAFGKSELKAEGREALKQLFSELQRIDPDEGKAVVIGFTDRIGSAQANQALSERRAQSVVNELIGLGVPANLIEARGMGAQNPVTGSQCDNVSPRSALIECLGPDRRVEIQVTGLKTAESEM</sequence>
<dbReference type="RefSeq" id="WP_385876377.1">
    <property type="nucleotide sequence ID" value="NZ_JBHLXE010000043.1"/>
</dbReference>
<dbReference type="InterPro" id="IPR006664">
    <property type="entry name" value="OMP_bac"/>
</dbReference>
<evidence type="ECO:0000256" key="5">
    <source>
        <dbReference type="ARBA" id="ARBA00022692"/>
    </source>
</evidence>
<dbReference type="PANTHER" id="PTHR30329">
    <property type="entry name" value="STATOR ELEMENT OF FLAGELLAR MOTOR COMPLEX"/>
    <property type="match status" value="1"/>
</dbReference>
<evidence type="ECO:0000256" key="12">
    <source>
        <dbReference type="PROSITE-ProRule" id="PRU00473"/>
    </source>
</evidence>
<name>A0ABV6C8I6_9GAMM</name>
<evidence type="ECO:0000256" key="4">
    <source>
        <dbReference type="ARBA" id="ARBA00022452"/>
    </source>
</evidence>
<evidence type="ECO:0000256" key="7">
    <source>
        <dbReference type="ARBA" id="ARBA00023114"/>
    </source>
</evidence>
<evidence type="ECO:0000259" key="14">
    <source>
        <dbReference type="PROSITE" id="PS51123"/>
    </source>
</evidence>
<feature type="domain" description="OmpA-like" evidence="14">
    <location>
        <begin position="220"/>
        <end position="347"/>
    </location>
</feature>
<organism evidence="15 16">
    <name type="scientific">Thorsellia kenyensis</name>
    <dbReference type="NCBI Taxonomy" id="1549888"/>
    <lineage>
        <taxon>Bacteria</taxon>
        <taxon>Pseudomonadati</taxon>
        <taxon>Pseudomonadota</taxon>
        <taxon>Gammaproteobacteria</taxon>
        <taxon>Enterobacterales</taxon>
        <taxon>Thorselliaceae</taxon>
        <taxon>Thorsellia</taxon>
    </lineage>
</organism>
<comment type="subcellular location">
    <subcellularLocation>
        <location evidence="1">Cell outer membrane</location>
        <topology evidence="1">Multi-pass membrane protein</topology>
    </subcellularLocation>
</comment>
<keyword evidence="3" id="KW-0813">Transport</keyword>
<dbReference type="InterPro" id="IPR006690">
    <property type="entry name" value="OMPA-like_CS"/>
</dbReference>
<keyword evidence="10" id="KW-0998">Cell outer membrane</keyword>
<dbReference type="Gene3D" id="2.40.160.20">
    <property type="match status" value="1"/>
</dbReference>
<evidence type="ECO:0000256" key="13">
    <source>
        <dbReference type="SAM" id="SignalP"/>
    </source>
</evidence>
<evidence type="ECO:0000256" key="2">
    <source>
        <dbReference type="ARBA" id="ARBA00005710"/>
    </source>
</evidence>
<keyword evidence="13" id="KW-0732">Signal</keyword>
<reference evidence="15 16" key="1">
    <citation type="submission" date="2024-09" db="EMBL/GenBank/DDBJ databases">
        <authorList>
            <person name="Sun Q."/>
            <person name="Mori K."/>
        </authorList>
    </citation>
    <scope>NUCLEOTIDE SEQUENCE [LARGE SCALE GENOMIC DNA]</scope>
    <source>
        <strain evidence="15 16">CCM 8545</strain>
    </source>
</reference>
<feature type="signal peptide" evidence="13">
    <location>
        <begin position="1"/>
        <end position="21"/>
    </location>
</feature>
<dbReference type="Pfam" id="PF00691">
    <property type="entry name" value="OmpA"/>
    <property type="match status" value="1"/>
</dbReference>
<evidence type="ECO:0000313" key="16">
    <source>
        <dbReference type="Proteomes" id="UP001589758"/>
    </source>
</evidence>
<dbReference type="Gene3D" id="3.30.1330.60">
    <property type="entry name" value="OmpA-like domain"/>
    <property type="match status" value="1"/>
</dbReference>
<proteinExistence type="inferred from homology"/>
<dbReference type="InterPro" id="IPR036737">
    <property type="entry name" value="OmpA-like_sf"/>
</dbReference>
<dbReference type="PROSITE" id="PS01068">
    <property type="entry name" value="OMPA_1"/>
    <property type="match status" value="1"/>
</dbReference>
<evidence type="ECO:0000256" key="8">
    <source>
        <dbReference type="ARBA" id="ARBA00023136"/>
    </source>
</evidence>
<comment type="caution">
    <text evidence="15">The sequence shown here is derived from an EMBL/GenBank/DDBJ whole genome shotgun (WGS) entry which is preliminary data.</text>
</comment>
<dbReference type="PROSITE" id="PS51123">
    <property type="entry name" value="OMPA_2"/>
    <property type="match status" value="1"/>
</dbReference>
<dbReference type="PRINTS" id="PR01021">
    <property type="entry name" value="OMPADOMAIN"/>
</dbReference>
<evidence type="ECO:0000256" key="1">
    <source>
        <dbReference type="ARBA" id="ARBA00004571"/>
    </source>
</evidence>
<keyword evidence="8 12" id="KW-0472">Membrane</keyword>
<keyword evidence="6" id="KW-0406">Ion transport</keyword>
<evidence type="ECO:0000256" key="3">
    <source>
        <dbReference type="ARBA" id="ARBA00022448"/>
    </source>
</evidence>
<gene>
    <name evidence="15" type="primary">ompA</name>
    <name evidence="15" type="ORF">ACFFIT_04065</name>
</gene>
<feature type="chain" id="PRO_5047302343" description="Outer membrane protein A" evidence="13">
    <location>
        <begin position="22"/>
        <end position="353"/>
    </location>
</feature>
<keyword evidence="5" id="KW-0812">Transmembrane</keyword>
<dbReference type="SUPFAM" id="SSF56925">
    <property type="entry name" value="OMPA-like"/>
    <property type="match status" value="1"/>
</dbReference>
<dbReference type="Pfam" id="PF01389">
    <property type="entry name" value="OmpA_membrane"/>
    <property type="match status" value="1"/>
</dbReference>
<keyword evidence="9" id="KW-1015">Disulfide bond</keyword>
<dbReference type="PANTHER" id="PTHR30329:SF21">
    <property type="entry name" value="LIPOPROTEIN YIAD-RELATED"/>
    <property type="match status" value="1"/>
</dbReference>
<dbReference type="Proteomes" id="UP001589758">
    <property type="component" value="Unassembled WGS sequence"/>
</dbReference>
<keyword evidence="16" id="KW-1185">Reference proteome</keyword>
<dbReference type="CDD" id="cd07185">
    <property type="entry name" value="OmpA_C-like"/>
    <property type="match status" value="1"/>
</dbReference>
<keyword evidence="7" id="KW-0626">Porin</keyword>
<comment type="similarity">
    <text evidence="2">Belongs to the outer membrane OOP (TC 1.B.6) superfamily. OmpA family.</text>
</comment>
<dbReference type="InterPro" id="IPR000498">
    <property type="entry name" value="OmpA-like_TM_dom"/>
</dbReference>
<evidence type="ECO:0000256" key="10">
    <source>
        <dbReference type="ARBA" id="ARBA00023237"/>
    </source>
</evidence>
<evidence type="ECO:0000256" key="9">
    <source>
        <dbReference type="ARBA" id="ARBA00023157"/>
    </source>
</evidence>
<protein>
    <recommendedName>
        <fullName evidence="11">Outer membrane protein A</fullName>
    </recommendedName>
</protein>
<dbReference type="NCBIfam" id="NF008071">
    <property type="entry name" value="PRK10808.1"/>
    <property type="match status" value="1"/>
</dbReference>
<evidence type="ECO:0000256" key="11">
    <source>
        <dbReference type="ARBA" id="ARBA00029539"/>
    </source>
</evidence>
<dbReference type="InterPro" id="IPR006665">
    <property type="entry name" value="OmpA-like"/>
</dbReference>
<evidence type="ECO:0000256" key="6">
    <source>
        <dbReference type="ARBA" id="ARBA00023065"/>
    </source>
</evidence>